<gene>
    <name evidence="1" type="ORF">MLD38_008553</name>
</gene>
<reference evidence="2" key="1">
    <citation type="journal article" date="2023" name="Front. Plant Sci.">
        <title>Chromosomal-level genome assembly of Melastoma candidum provides insights into trichome evolution.</title>
        <authorList>
            <person name="Zhong Y."/>
            <person name="Wu W."/>
            <person name="Sun C."/>
            <person name="Zou P."/>
            <person name="Liu Y."/>
            <person name="Dai S."/>
            <person name="Zhou R."/>
        </authorList>
    </citation>
    <scope>NUCLEOTIDE SEQUENCE [LARGE SCALE GENOMIC DNA]</scope>
</reference>
<name>A0ACB9RXR6_9MYRT</name>
<dbReference type="EMBL" id="CM042882">
    <property type="protein sequence ID" value="KAI4382611.1"/>
    <property type="molecule type" value="Genomic_DNA"/>
</dbReference>
<dbReference type="Proteomes" id="UP001057402">
    <property type="component" value="Chromosome 3"/>
</dbReference>
<keyword evidence="2" id="KW-1185">Reference proteome</keyword>
<organism evidence="1 2">
    <name type="scientific">Melastoma candidum</name>
    <dbReference type="NCBI Taxonomy" id="119954"/>
    <lineage>
        <taxon>Eukaryota</taxon>
        <taxon>Viridiplantae</taxon>
        <taxon>Streptophyta</taxon>
        <taxon>Embryophyta</taxon>
        <taxon>Tracheophyta</taxon>
        <taxon>Spermatophyta</taxon>
        <taxon>Magnoliopsida</taxon>
        <taxon>eudicotyledons</taxon>
        <taxon>Gunneridae</taxon>
        <taxon>Pentapetalae</taxon>
        <taxon>rosids</taxon>
        <taxon>malvids</taxon>
        <taxon>Myrtales</taxon>
        <taxon>Melastomataceae</taxon>
        <taxon>Melastomatoideae</taxon>
        <taxon>Melastomateae</taxon>
        <taxon>Melastoma</taxon>
    </lineage>
</organism>
<evidence type="ECO:0000313" key="1">
    <source>
        <dbReference type="EMBL" id="KAI4382611.1"/>
    </source>
</evidence>
<sequence>MFVSQVAISIILGIKFGTAGTASLSKGIADLVLILICLYVAAFAWSWGPLGWLVPSEISPLEVRSAVQAINVSVNMAFTFVIAQAFLTMLCHLKFGLFCCSRGSSS</sequence>
<protein>
    <submittedName>
        <fullName evidence="1">Uncharacterized protein</fullName>
    </submittedName>
</protein>
<evidence type="ECO:0000313" key="2">
    <source>
        <dbReference type="Proteomes" id="UP001057402"/>
    </source>
</evidence>
<comment type="caution">
    <text evidence="1">The sequence shown here is derived from an EMBL/GenBank/DDBJ whole genome shotgun (WGS) entry which is preliminary data.</text>
</comment>
<accession>A0ACB9RXR6</accession>
<proteinExistence type="predicted"/>